<dbReference type="Pfam" id="PF05359">
    <property type="entry name" value="DUF748"/>
    <property type="match status" value="1"/>
</dbReference>
<dbReference type="EMBL" id="CP032098">
    <property type="protein sequence ID" value="AXX92248.1"/>
    <property type="molecule type" value="Genomic_DNA"/>
</dbReference>
<dbReference type="PANTHER" id="PTHR30441:SF8">
    <property type="entry name" value="DUF748 DOMAIN-CONTAINING PROTEIN"/>
    <property type="match status" value="1"/>
</dbReference>
<gene>
    <name evidence="2" type="ORF">AMOL_1267</name>
    <name evidence="3" type="ORF">CPU12_01460</name>
</gene>
<accession>A0A2G1DLT8</accession>
<keyword evidence="1" id="KW-1133">Transmembrane helix</keyword>
<evidence type="ECO:0000313" key="5">
    <source>
        <dbReference type="Proteomes" id="UP000262712"/>
    </source>
</evidence>
<proteinExistence type="predicted"/>
<reference evidence="2 5" key="2">
    <citation type="submission" date="2018-08" db="EMBL/GenBank/DDBJ databases">
        <title>Complete genome of the Arcobacter molluscorum type strain LMG 25693.</title>
        <authorList>
            <person name="Miller W.G."/>
            <person name="Yee E."/>
            <person name="Bono J.L."/>
        </authorList>
    </citation>
    <scope>NUCLEOTIDE SEQUENCE [LARGE SCALE GENOMIC DNA]</scope>
    <source>
        <strain evidence="2 5">CECT 7696</strain>
    </source>
</reference>
<dbReference type="GO" id="GO:0090313">
    <property type="term" value="P:regulation of protein targeting to membrane"/>
    <property type="evidence" value="ECO:0007669"/>
    <property type="project" value="TreeGrafter"/>
</dbReference>
<feature type="transmembrane region" description="Helical" evidence="1">
    <location>
        <begin position="7"/>
        <end position="29"/>
    </location>
</feature>
<organism evidence="3 4">
    <name type="scientific">Malaciobacter molluscorum LMG 25693</name>
    <dbReference type="NCBI Taxonomy" id="870501"/>
    <lineage>
        <taxon>Bacteria</taxon>
        <taxon>Pseudomonadati</taxon>
        <taxon>Campylobacterota</taxon>
        <taxon>Epsilonproteobacteria</taxon>
        <taxon>Campylobacterales</taxon>
        <taxon>Arcobacteraceae</taxon>
        <taxon>Malaciobacter</taxon>
    </lineage>
</organism>
<evidence type="ECO:0000313" key="3">
    <source>
        <dbReference type="EMBL" id="PHO19475.1"/>
    </source>
</evidence>
<keyword evidence="1" id="KW-0472">Membrane</keyword>
<dbReference type="PANTHER" id="PTHR30441">
    <property type="entry name" value="DUF748 DOMAIN-CONTAINING PROTEIN"/>
    <property type="match status" value="1"/>
</dbReference>
<evidence type="ECO:0000313" key="4">
    <source>
        <dbReference type="Proteomes" id="UP000221222"/>
    </source>
</evidence>
<evidence type="ECO:0000256" key="1">
    <source>
        <dbReference type="SAM" id="Phobius"/>
    </source>
</evidence>
<dbReference type="KEGG" id="amol:AMOL_1267"/>
<dbReference type="GO" id="GO:0005886">
    <property type="term" value="C:plasma membrane"/>
    <property type="evidence" value="ECO:0007669"/>
    <property type="project" value="TreeGrafter"/>
</dbReference>
<dbReference type="AlphaFoldDB" id="A0A2G1DLT8"/>
<dbReference type="Proteomes" id="UP000262712">
    <property type="component" value="Chromosome"/>
</dbReference>
<keyword evidence="4" id="KW-1185">Reference proteome</keyword>
<evidence type="ECO:0000313" key="2">
    <source>
        <dbReference type="EMBL" id="AXX92248.1"/>
    </source>
</evidence>
<dbReference type="InterPro" id="IPR052894">
    <property type="entry name" value="AsmA-related"/>
</dbReference>
<dbReference type="Proteomes" id="UP000221222">
    <property type="component" value="Unassembled WGS sequence"/>
</dbReference>
<dbReference type="RefSeq" id="WP_099341291.1">
    <property type="nucleotide sequence ID" value="NZ_CP032098.1"/>
</dbReference>
<dbReference type="InterPro" id="IPR008023">
    <property type="entry name" value="DUF748"/>
</dbReference>
<reference evidence="3 4" key="1">
    <citation type="submission" date="2017-09" db="EMBL/GenBank/DDBJ databases">
        <title>Arcobacter canalis sp. nov., a new species isolated from a water canal contaminated with urban sewage.</title>
        <authorList>
            <person name="Perez-Cataluna A."/>
            <person name="Salas-Masso N."/>
            <person name="Figueras M.J."/>
        </authorList>
    </citation>
    <scope>NUCLEOTIDE SEQUENCE [LARGE SCALE GENOMIC DNA]</scope>
    <source>
        <strain evidence="3 4">F98-3</strain>
    </source>
</reference>
<protein>
    <submittedName>
        <fullName evidence="2">DUF748 domain-containing membrane protein</fullName>
    </submittedName>
</protein>
<name>A0A2G1DLT8_9BACT</name>
<sequence>MKSNKFLKIILSILVIYSILGFLVIPFFLKSKLVEIINDNITKQASLEKLRFNPFTFKITLKNFTLKDDKEVIISFDKLYIDFSLFKSIDKKHIRFSYIELENPVINIIENENSKINLNSIIKSNTSSKKEKNQTQTSNMINFLISKTELENATINYKKISKKEPFHIQFKNLNYIFYDLGSFKNMTASQNLHTLINNDTLLEMKGGFRIVPLEFYGNVSLKRLKPYEILPFKKSMLNFQINKNANINLDFGYQVSLDKQLNIKVNKLNLDVNNININQNKKSLVKLKNFNIKNLNILYPKQKVSINTINLDDFYADIIFDENNNLNLLTLINEQKRQETKINKNEDSKPWDINIKNININKTNISYNNKISKDNINVKDLSILSNNVALKNNDLFLDKLEINEPKIAYTNTKTSLNTKVTNLKISAKDISKEKKKLLIKQIHLNKELLAIIDEKKNHIQTKNLDITVSNLGFNNNKLSLERTVVKNPYVGITLAKIDQKKQLKKDEEKPKIKEDKKSSNSIIFDFGPMNISNANLYFEDKNLPIPFKTLISKLNGEFSELNSSNLKPATFRVEGKVDKYGYTKITGLVNEKNLKELTDINMIFKNLTIKNFSAYSGKFVGREIEKGKLNLDLKYNIKKSNLDAQNRIIISNIKLGKEVKSKDATSLPLELAIALLEDPNGIIDLDIPITGNVDDPKFAITPIVWQAFKNIIIKAVSSPFNLLASLLGIEAEKIKSIEFAFGNSKLLPSELETLDNIAKIMKKRPNIAIKINSTISAEDINKLKEFKTDELIKEKMKKINEKQNYLLAIEELYSSYKNNENIDKIKHRFTNDKNNLDKTKYLQYLKGIITTKQEVLPEQLQELKEQRNQNIINYIVTTKEISKNRVIIIDNKTIENSKTKYTNFKLEVGLPK</sequence>
<dbReference type="EMBL" id="NXFY01000001">
    <property type="protein sequence ID" value="PHO19475.1"/>
    <property type="molecule type" value="Genomic_DNA"/>
</dbReference>
<keyword evidence="1" id="KW-0812">Transmembrane</keyword>